<dbReference type="InterPro" id="IPR018817">
    <property type="entry name" value="7TM_GPCR_serpentine_rcpt_Srz"/>
</dbReference>
<keyword evidence="1" id="KW-1133">Transmembrane helix</keyword>
<organism evidence="3">
    <name type="scientific">Caenorhabditis brenneri</name>
    <name type="common">Nematode worm</name>
    <dbReference type="NCBI Taxonomy" id="135651"/>
    <lineage>
        <taxon>Eukaryota</taxon>
        <taxon>Metazoa</taxon>
        <taxon>Ecdysozoa</taxon>
        <taxon>Nematoda</taxon>
        <taxon>Chromadorea</taxon>
        <taxon>Rhabditida</taxon>
        <taxon>Rhabditina</taxon>
        <taxon>Rhabditomorpha</taxon>
        <taxon>Rhabditoidea</taxon>
        <taxon>Rhabditidae</taxon>
        <taxon>Peloderinae</taxon>
        <taxon>Caenorhabditis</taxon>
    </lineage>
</organism>
<keyword evidence="1" id="KW-0812">Transmembrane</keyword>
<keyword evidence="1" id="KW-0472">Membrane</keyword>
<protein>
    <recommendedName>
        <fullName evidence="4">Serpentine Receptor, class Z</fullName>
    </recommendedName>
</protein>
<accession>G0N1D7</accession>
<dbReference type="OMA" id="WINGVSK"/>
<evidence type="ECO:0000313" key="3">
    <source>
        <dbReference type="Proteomes" id="UP000008068"/>
    </source>
</evidence>
<feature type="transmembrane region" description="Helical" evidence="1">
    <location>
        <begin position="222"/>
        <end position="242"/>
    </location>
</feature>
<evidence type="ECO:0000256" key="1">
    <source>
        <dbReference type="SAM" id="Phobius"/>
    </source>
</evidence>
<name>G0N1D7_CAEBE</name>
<evidence type="ECO:0008006" key="4">
    <source>
        <dbReference type="Google" id="ProtNLM"/>
    </source>
</evidence>
<feature type="transmembrane region" description="Helical" evidence="1">
    <location>
        <begin position="30"/>
        <end position="54"/>
    </location>
</feature>
<feature type="transmembrane region" description="Helical" evidence="1">
    <location>
        <begin position="291"/>
        <end position="316"/>
    </location>
</feature>
<dbReference type="HOGENOM" id="CLU_056063_2_1_1"/>
<dbReference type="OrthoDB" id="5906189at2759"/>
<evidence type="ECO:0000313" key="2">
    <source>
        <dbReference type="EMBL" id="EGT50163.1"/>
    </source>
</evidence>
<dbReference type="InParanoid" id="G0N1D7"/>
<gene>
    <name evidence="2" type="ORF">CAEBREN_05845</name>
</gene>
<dbReference type="PANTHER" id="PTHR31720">
    <property type="entry name" value="SERPENTINE RECEPTOR, CLASS Z-RELATED"/>
    <property type="match status" value="1"/>
</dbReference>
<dbReference type="EMBL" id="GL379827">
    <property type="protein sequence ID" value="EGT50163.1"/>
    <property type="molecule type" value="Genomic_DNA"/>
</dbReference>
<proteinExistence type="predicted"/>
<sequence>METLLFKCFSCVTPEMVEPPSEFLHPGHTFFIIVFLLIFLLSVPISLCVFPLYIHVYRTNQSRDEEIPIYPFVKHMSKMVTICCFAFLVFLMSILCLGYLEKCCPVSRNENITKPHPNIPMLFVRIFSTIPLFMLLVLPKVFHLIITLLAISRFCLYFFPATEKFVNGFQKFFIKWIWLVYFVNGVKELVNVLFISNYVLGGSWINGVSKSLILEIEEMDNMIQNIILLLSSFLYIPILINLRKYKHLPIAKQSNPQIYIMLQTLFVVVLRIPTLGFYAYSMIDAKPDTHIVGIIIVRASDIFVLPSIIQLSYLFCNKRNLETVFSKVKLKVKQFSGLLFRNRVQPTEAVLNIYQQQGLETTAN</sequence>
<dbReference type="PANTHER" id="PTHR31720:SF12">
    <property type="entry name" value="SERPENTINE RECEPTOR, CLASS T-RELATED"/>
    <property type="match status" value="1"/>
</dbReference>
<dbReference type="Proteomes" id="UP000008068">
    <property type="component" value="Unassembled WGS sequence"/>
</dbReference>
<reference evidence="3" key="1">
    <citation type="submission" date="2011-07" db="EMBL/GenBank/DDBJ databases">
        <authorList>
            <consortium name="Caenorhabditis brenneri Sequencing and Analysis Consortium"/>
            <person name="Wilson R.K."/>
        </authorList>
    </citation>
    <scope>NUCLEOTIDE SEQUENCE [LARGE SCALE GENOMIC DNA]</scope>
    <source>
        <strain evidence="3">PB2801</strain>
    </source>
</reference>
<feature type="transmembrane region" description="Helical" evidence="1">
    <location>
        <begin position="79"/>
        <end position="100"/>
    </location>
</feature>
<dbReference type="AlphaFoldDB" id="G0N1D7"/>
<feature type="transmembrane region" description="Helical" evidence="1">
    <location>
        <begin position="258"/>
        <end position="279"/>
    </location>
</feature>
<feature type="transmembrane region" description="Helical" evidence="1">
    <location>
        <begin position="173"/>
        <end position="195"/>
    </location>
</feature>
<dbReference type="Pfam" id="PF10325">
    <property type="entry name" value="7TM_GPCR_Srz"/>
    <property type="match status" value="1"/>
</dbReference>
<keyword evidence="3" id="KW-1185">Reference proteome</keyword>